<dbReference type="AlphaFoldDB" id="A0A6A5VQB6"/>
<evidence type="ECO:0000313" key="3">
    <source>
        <dbReference type="Proteomes" id="UP000800036"/>
    </source>
</evidence>
<dbReference type="Proteomes" id="UP000800036">
    <property type="component" value="Unassembled WGS sequence"/>
</dbReference>
<feature type="compositionally biased region" description="Basic and acidic residues" evidence="1">
    <location>
        <begin position="331"/>
        <end position="368"/>
    </location>
</feature>
<evidence type="ECO:0000313" key="2">
    <source>
        <dbReference type="EMBL" id="KAF1975437.1"/>
    </source>
</evidence>
<sequence length="375" mass="42561">MAMLTSQANVAHQQHVTPPPTLTKQPLTPPLTDKKQSLGVRRVIAFFKQIRAGRNTDQDTRIEFQLAEGEYDQIESALQSDDVLSGYVEEKIRYDYDGDQRRLAVRMPTGIHERFIDAVEDDIRSQLKRIRNGSGKKAEFAQKVHPGRSTEIRFDTNALSSSKSKYEPDASFGHEDAQYPGVIVEVAYSQKKTCLDRLADNYILDSDASVQIVICLHIEYDNKETSKATLSVWRPQLLDTPDGPELRAVEVVADEAFRDDEGNAVDHPGLRLRLSDFAYEELAQNELGDEDTDIYISGSQLCRYLYAAESRVERALGKHSFTKEVKKRKRSETPPEEIRAGDEAKYAEQERRAAKRADFDMDYEERSSTKSLSDC</sequence>
<gene>
    <name evidence="2" type="ORF">BU23DRAFT_529922</name>
</gene>
<dbReference type="EMBL" id="ML976670">
    <property type="protein sequence ID" value="KAF1975437.1"/>
    <property type="molecule type" value="Genomic_DNA"/>
</dbReference>
<organism evidence="2 3">
    <name type="scientific">Bimuria novae-zelandiae CBS 107.79</name>
    <dbReference type="NCBI Taxonomy" id="1447943"/>
    <lineage>
        <taxon>Eukaryota</taxon>
        <taxon>Fungi</taxon>
        <taxon>Dikarya</taxon>
        <taxon>Ascomycota</taxon>
        <taxon>Pezizomycotina</taxon>
        <taxon>Dothideomycetes</taxon>
        <taxon>Pleosporomycetidae</taxon>
        <taxon>Pleosporales</taxon>
        <taxon>Massarineae</taxon>
        <taxon>Didymosphaeriaceae</taxon>
        <taxon>Bimuria</taxon>
    </lineage>
</organism>
<keyword evidence="3" id="KW-1185">Reference proteome</keyword>
<proteinExistence type="predicted"/>
<feature type="region of interest" description="Disordered" evidence="1">
    <location>
        <begin position="1"/>
        <end position="34"/>
    </location>
</feature>
<evidence type="ECO:0000256" key="1">
    <source>
        <dbReference type="SAM" id="MobiDB-lite"/>
    </source>
</evidence>
<protein>
    <submittedName>
        <fullName evidence="2">Uncharacterized protein</fullName>
    </submittedName>
</protein>
<feature type="region of interest" description="Disordered" evidence="1">
    <location>
        <begin position="323"/>
        <end position="375"/>
    </location>
</feature>
<reference evidence="2" key="1">
    <citation type="journal article" date="2020" name="Stud. Mycol.">
        <title>101 Dothideomycetes genomes: a test case for predicting lifestyles and emergence of pathogens.</title>
        <authorList>
            <person name="Haridas S."/>
            <person name="Albert R."/>
            <person name="Binder M."/>
            <person name="Bloem J."/>
            <person name="Labutti K."/>
            <person name="Salamov A."/>
            <person name="Andreopoulos B."/>
            <person name="Baker S."/>
            <person name="Barry K."/>
            <person name="Bills G."/>
            <person name="Bluhm B."/>
            <person name="Cannon C."/>
            <person name="Castanera R."/>
            <person name="Culley D."/>
            <person name="Daum C."/>
            <person name="Ezra D."/>
            <person name="Gonzalez J."/>
            <person name="Henrissat B."/>
            <person name="Kuo A."/>
            <person name="Liang C."/>
            <person name="Lipzen A."/>
            <person name="Lutzoni F."/>
            <person name="Magnuson J."/>
            <person name="Mondo S."/>
            <person name="Nolan M."/>
            <person name="Ohm R."/>
            <person name="Pangilinan J."/>
            <person name="Park H.-J."/>
            <person name="Ramirez L."/>
            <person name="Alfaro M."/>
            <person name="Sun H."/>
            <person name="Tritt A."/>
            <person name="Yoshinaga Y."/>
            <person name="Zwiers L.-H."/>
            <person name="Turgeon B."/>
            <person name="Goodwin S."/>
            <person name="Spatafora J."/>
            <person name="Crous P."/>
            <person name="Grigoriev I."/>
        </authorList>
    </citation>
    <scope>NUCLEOTIDE SEQUENCE</scope>
    <source>
        <strain evidence="2">CBS 107.79</strain>
    </source>
</reference>
<dbReference type="OrthoDB" id="3485856at2759"/>
<accession>A0A6A5VQB6</accession>
<name>A0A6A5VQB6_9PLEO</name>
<feature type="compositionally biased region" description="Polar residues" evidence="1">
    <location>
        <begin position="1"/>
        <end position="16"/>
    </location>
</feature>